<evidence type="ECO:0000256" key="5">
    <source>
        <dbReference type="ARBA" id="ARBA00023136"/>
    </source>
</evidence>
<keyword evidence="10" id="KW-1185">Reference proteome</keyword>
<feature type="transmembrane region" description="Helical" evidence="6">
    <location>
        <begin position="173"/>
        <end position="192"/>
    </location>
</feature>
<feature type="transmembrane region" description="Helical" evidence="6">
    <location>
        <begin position="569"/>
        <end position="592"/>
    </location>
</feature>
<dbReference type="InterPro" id="IPR013130">
    <property type="entry name" value="Fe3_Rdtase_TM_dom"/>
</dbReference>
<feature type="domain" description="FAD-binding 8" evidence="8">
    <location>
        <begin position="339"/>
        <end position="391"/>
    </location>
</feature>
<feature type="transmembrane region" description="Helical" evidence="6">
    <location>
        <begin position="87"/>
        <end position="106"/>
    </location>
</feature>
<keyword evidence="5 6" id="KW-0472">Membrane</keyword>
<keyword evidence="3 6" id="KW-1133">Transmembrane helix</keyword>
<gene>
    <name evidence="9" type="ORF">PECAL_5P08980</name>
</gene>
<evidence type="ECO:0000259" key="7">
    <source>
        <dbReference type="Pfam" id="PF01794"/>
    </source>
</evidence>
<feature type="transmembrane region" description="Helical" evidence="6">
    <location>
        <begin position="7"/>
        <end position="27"/>
    </location>
</feature>
<dbReference type="OrthoDB" id="167398at2759"/>
<keyword evidence="2 6" id="KW-0812">Transmembrane</keyword>
<dbReference type="Gene3D" id="3.40.50.80">
    <property type="entry name" value="Nucleotide-binding domain of ferredoxin-NADP reductase (FNR) module"/>
    <property type="match status" value="1"/>
</dbReference>
<dbReference type="SUPFAM" id="SSF52343">
    <property type="entry name" value="Ferredoxin reductase-like, C-terminal NADP-linked domain"/>
    <property type="match status" value="1"/>
</dbReference>
<dbReference type="InterPro" id="IPR013112">
    <property type="entry name" value="FAD-bd_8"/>
</dbReference>
<dbReference type="AlphaFoldDB" id="A0A8J2SZR7"/>
<evidence type="ECO:0000256" key="6">
    <source>
        <dbReference type="SAM" id="Phobius"/>
    </source>
</evidence>
<protein>
    <recommendedName>
        <fullName evidence="11">FAD-binding FR-type domain-containing protein</fullName>
    </recommendedName>
</protein>
<dbReference type="GO" id="GO:0005886">
    <property type="term" value="C:plasma membrane"/>
    <property type="evidence" value="ECO:0007669"/>
    <property type="project" value="TreeGrafter"/>
</dbReference>
<evidence type="ECO:0008006" key="11">
    <source>
        <dbReference type="Google" id="ProtNLM"/>
    </source>
</evidence>
<sequence length="729" mass="77445">MQNRRRAAAALVAAACTIQIGAWFAWWQTAWVYDDQALWHFQWALVTASLAAAAALSAPAEGYALWTRPPRYKGPRWARVADGASRVGLIALALVFIRVVSLHVFATGTNRKAVWTWHNNRAARYDALKWHAYQFGWDAMVPMALLGVPAQQFSPPLRALGLSHEAAMAFHRVLGRATLILATLHVTLYLLVWGLEGGLEKIGDEALSACHGSARVSHRPSELFAHACGAQAPSRNISNFYGLLAWCVGVVVGVTSLYAVRRRSYALFMVAHQLHWAWWFFVCLHWPGILAFAAPSVVFIAADSARRRVAERTARCAVAATGDATMATVLVPMPGYAEEQLTGGVVRLRCRDVSWMWHPFTIAGAADGAAVVHVFDAGGWTRALCRLAARQPVLELEVRGPLIAPLALQQKARAAARGRPLLIVAAGSGLAPAVAFLRLVRLSNPAPNQQIRFVAIVRSAQQIEVLDAFCLPTAGASSQEPWLQTEIHITRAPDAPAASCAVEKTTRPSAGRVVVRRDGATIVAVAAPWPTEAKTATVSPLFPNEAREAAPASPASPVDLRRHRPAGGAAGGAAAAVLGSGLGFLAAAYLVAWRAGAPFAGRSPYVFDRRKDGNPNVVSGGLSLVVCAAAAFLGAAVALAVAGRVRRRGAYRGAAADVELGGGADPAGAAAEVVFATAGARPDLDAVVKRADEQLGADADVMLGGPQPLIDGLEGRLRDRIVERMTWAM</sequence>
<evidence type="ECO:0000313" key="9">
    <source>
        <dbReference type="EMBL" id="CAH0376324.1"/>
    </source>
</evidence>
<feature type="transmembrane region" description="Helical" evidence="6">
    <location>
        <begin position="276"/>
        <end position="302"/>
    </location>
</feature>
<evidence type="ECO:0000256" key="2">
    <source>
        <dbReference type="ARBA" id="ARBA00022692"/>
    </source>
</evidence>
<keyword evidence="4" id="KW-0560">Oxidoreductase</keyword>
<dbReference type="PANTHER" id="PTHR11972:SF69">
    <property type="entry name" value="FERRIC REDUCTION OXIDASE 6-RELATED"/>
    <property type="match status" value="1"/>
</dbReference>
<evidence type="ECO:0000256" key="1">
    <source>
        <dbReference type="ARBA" id="ARBA00004141"/>
    </source>
</evidence>
<dbReference type="Proteomes" id="UP000789595">
    <property type="component" value="Unassembled WGS sequence"/>
</dbReference>
<evidence type="ECO:0000256" key="4">
    <source>
        <dbReference type="ARBA" id="ARBA00023002"/>
    </source>
</evidence>
<dbReference type="GO" id="GO:0016491">
    <property type="term" value="F:oxidoreductase activity"/>
    <property type="evidence" value="ECO:0007669"/>
    <property type="project" value="UniProtKB-KW"/>
</dbReference>
<feature type="transmembrane region" description="Helical" evidence="6">
    <location>
        <begin position="240"/>
        <end position="260"/>
    </location>
</feature>
<feature type="transmembrane region" description="Helical" evidence="6">
    <location>
        <begin position="617"/>
        <end position="642"/>
    </location>
</feature>
<dbReference type="InterPro" id="IPR050369">
    <property type="entry name" value="RBOH/FRE"/>
</dbReference>
<evidence type="ECO:0000313" key="10">
    <source>
        <dbReference type="Proteomes" id="UP000789595"/>
    </source>
</evidence>
<dbReference type="Pfam" id="PF08022">
    <property type="entry name" value="FAD_binding_8"/>
    <property type="match status" value="1"/>
</dbReference>
<dbReference type="Pfam" id="PF01794">
    <property type="entry name" value="Ferric_reduct"/>
    <property type="match status" value="1"/>
</dbReference>
<name>A0A8J2SZR7_9STRA</name>
<feature type="domain" description="Ferric oxidoreductase" evidence="7">
    <location>
        <begin position="139"/>
        <end position="280"/>
    </location>
</feature>
<comment type="caution">
    <text evidence="9">The sequence shown here is derived from an EMBL/GenBank/DDBJ whole genome shotgun (WGS) entry which is preliminary data.</text>
</comment>
<evidence type="ECO:0000256" key="3">
    <source>
        <dbReference type="ARBA" id="ARBA00022989"/>
    </source>
</evidence>
<organism evidence="9 10">
    <name type="scientific">Pelagomonas calceolata</name>
    <dbReference type="NCBI Taxonomy" id="35677"/>
    <lineage>
        <taxon>Eukaryota</taxon>
        <taxon>Sar</taxon>
        <taxon>Stramenopiles</taxon>
        <taxon>Ochrophyta</taxon>
        <taxon>Pelagophyceae</taxon>
        <taxon>Pelagomonadales</taxon>
        <taxon>Pelagomonadaceae</taxon>
        <taxon>Pelagomonas</taxon>
    </lineage>
</organism>
<proteinExistence type="predicted"/>
<comment type="subcellular location">
    <subcellularLocation>
        <location evidence="1">Membrane</location>
        <topology evidence="1">Multi-pass membrane protein</topology>
    </subcellularLocation>
</comment>
<feature type="transmembrane region" description="Helical" evidence="6">
    <location>
        <begin position="39"/>
        <end position="66"/>
    </location>
</feature>
<accession>A0A8J2SZR7</accession>
<evidence type="ECO:0000259" key="8">
    <source>
        <dbReference type="Pfam" id="PF08022"/>
    </source>
</evidence>
<dbReference type="PANTHER" id="PTHR11972">
    <property type="entry name" value="NADPH OXIDASE"/>
    <property type="match status" value="1"/>
</dbReference>
<reference evidence="9" key="1">
    <citation type="submission" date="2021-11" db="EMBL/GenBank/DDBJ databases">
        <authorList>
            <consortium name="Genoscope - CEA"/>
            <person name="William W."/>
        </authorList>
    </citation>
    <scope>NUCLEOTIDE SEQUENCE</scope>
</reference>
<dbReference type="EMBL" id="CAKKNE010000005">
    <property type="protein sequence ID" value="CAH0376324.1"/>
    <property type="molecule type" value="Genomic_DNA"/>
</dbReference>
<dbReference type="InterPro" id="IPR039261">
    <property type="entry name" value="FNR_nucleotide-bd"/>
</dbReference>